<dbReference type="GO" id="GO:0005737">
    <property type="term" value="C:cytoplasm"/>
    <property type="evidence" value="ECO:0007669"/>
    <property type="project" value="TreeGrafter"/>
</dbReference>
<reference evidence="4" key="1">
    <citation type="submission" date="2017-02" db="UniProtKB">
        <authorList>
            <consortium name="WormBaseParasite"/>
        </authorList>
    </citation>
    <scope>IDENTIFICATION</scope>
</reference>
<dbReference type="PROSITE" id="PS51194">
    <property type="entry name" value="HELICASE_CTER"/>
    <property type="match status" value="1"/>
</dbReference>
<dbReference type="PANTHER" id="PTHR14074:SF29">
    <property type="entry name" value="DICER-RELATED HELICASE"/>
    <property type="match status" value="1"/>
</dbReference>
<evidence type="ECO:0000259" key="2">
    <source>
        <dbReference type="PROSITE" id="PS51789"/>
    </source>
</evidence>
<organism evidence="3 4">
    <name type="scientific">Elaeophora elaphi</name>
    <dbReference type="NCBI Taxonomy" id="1147741"/>
    <lineage>
        <taxon>Eukaryota</taxon>
        <taxon>Metazoa</taxon>
        <taxon>Ecdysozoa</taxon>
        <taxon>Nematoda</taxon>
        <taxon>Chromadorea</taxon>
        <taxon>Rhabditida</taxon>
        <taxon>Spirurina</taxon>
        <taxon>Spiruromorpha</taxon>
        <taxon>Filarioidea</taxon>
        <taxon>Onchocercidae</taxon>
        <taxon>Elaeophora</taxon>
    </lineage>
</organism>
<evidence type="ECO:0000313" key="3">
    <source>
        <dbReference type="Proteomes" id="UP000050640"/>
    </source>
</evidence>
<sequence>TFFKIGNETIRIRLNFIQYSEFHQIFLTRKIFNIDKSSFSELRNQFAKQKDGRAIVFVPTRDFAGHLSEELNKDESLKMLDINSGFITGINAPGEIGGQSFNQQLDTLARFTSGDIKILCATSVAEEGIDIQKCNLVIKYDYVTNEIAHIQRRGRGRAANSRCVLITCDQKLQAREEKNIIREQIMRNALQLINQKPPNWFQEESTVLEAANEDPLIPMPQRNRLRKCDAVICDSNDIVVTSTYSQYLCICKEIWSRSGQRSFPKGSVEREASYQLRGIGSIYCIKCNHQWGRVVRYNDCILPVIAASAFVLVTENGERFQKKQWKQIVENLFNPRNIELYDYAVMKAAASAVPDLIFDDFCI</sequence>
<name>A0A0R3RZU6_9BILA</name>
<feature type="domain" description="RLR CTR" evidence="2">
    <location>
        <begin position="211"/>
        <end position="342"/>
    </location>
</feature>
<dbReference type="Proteomes" id="UP000050640">
    <property type="component" value="Unplaced"/>
</dbReference>
<proteinExistence type="predicted"/>
<dbReference type="Gene3D" id="3.40.50.300">
    <property type="entry name" value="P-loop containing nucleotide triphosphate hydrolases"/>
    <property type="match status" value="1"/>
</dbReference>
<dbReference type="WBParaSite" id="EEL_0000786701-mRNA-1">
    <property type="protein sequence ID" value="EEL_0000786701-mRNA-1"/>
    <property type="gene ID" value="EEL_0000786701"/>
</dbReference>
<protein>
    <submittedName>
        <fullName evidence="4">Helicase C-terminal domain-containing protein</fullName>
    </submittedName>
</protein>
<dbReference type="PROSITE" id="PS51789">
    <property type="entry name" value="RLR_CTR"/>
    <property type="match status" value="1"/>
</dbReference>
<accession>A0A0R3RZU6</accession>
<dbReference type="InterPro" id="IPR001650">
    <property type="entry name" value="Helicase_C-like"/>
</dbReference>
<dbReference type="PANTHER" id="PTHR14074">
    <property type="entry name" value="HELICASE WITH DEATH DOMAIN-RELATED"/>
    <property type="match status" value="1"/>
</dbReference>
<dbReference type="InterPro" id="IPR051363">
    <property type="entry name" value="RLR_Helicase"/>
</dbReference>
<dbReference type="Pfam" id="PF11648">
    <property type="entry name" value="RIG-I_C-RD"/>
    <property type="match status" value="1"/>
</dbReference>
<dbReference type="InterPro" id="IPR021673">
    <property type="entry name" value="RLR_CTR"/>
</dbReference>
<dbReference type="InterPro" id="IPR027417">
    <property type="entry name" value="P-loop_NTPase"/>
</dbReference>
<evidence type="ECO:0000259" key="1">
    <source>
        <dbReference type="PROSITE" id="PS51194"/>
    </source>
</evidence>
<dbReference type="AlphaFoldDB" id="A0A0R3RZU6"/>
<dbReference type="STRING" id="1147741.A0A0R3RZU6"/>
<evidence type="ECO:0000313" key="4">
    <source>
        <dbReference type="WBParaSite" id="EEL_0000786701-mRNA-1"/>
    </source>
</evidence>
<keyword evidence="3" id="KW-1185">Reference proteome</keyword>
<dbReference type="Pfam" id="PF00271">
    <property type="entry name" value="Helicase_C"/>
    <property type="match status" value="1"/>
</dbReference>
<feature type="domain" description="Helicase C-terminal" evidence="1">
    <location>
        <begin position="41"/>
        <end position="205"/>
    </location>
</feature>
<dbReference type="SMART" id="SM00490">
    <property type="entry name" value="HELICc"/>
    <property type="match status" value="1"/>
</dbReference>
<dbReference type="SUPFAM" id="SSF52540">
    <property type="entry name" value="P-loop containing nucleoside triphosphate hydrolases"/>
    <property type="match status" value="1"/>
</dbReference>
<dbReference type="Gene3D" id="2.170.150.30">
    <property type="entry name" value="RIG-I-like receptor, C-terminal regulatory domain"/>
    <property type="match status" value="1"/>
</dbReference>
<dbReference type="InterPro" id="IPR038557">
    <property type="entry name" value="RLR_C_sf"/>
</dbReference>